<dbReference type="KEGG" id="mema:MMAB1_0082"/>
<dbReference type="EMBL" id="LT158599">
    <property type="protein sequence ID" value="CVK31299.1"/>
    <property type="molecule type" value="Genomic_DNA"/>
</dbReference>
<dbReference type="AlphaFoldDB" id="A0A0X3BHE3"/>
<keyword evidence="1" id="KW-0812">Transmembrane</keyword>
<dbReference type="RefSeq" id="WP_238320417.1">
    <property type="nucleotide sequence ID" value="NZ_LT158599.1"/>
</dbReference>
<organism evidence="2 3">
    <name type="scientific">Methanoculleus bourgensis</name>
    <dbReference type="NCBI Taxonomy" id="83986"/>
    <lineage>
        <taxon>Archaea</taxon>
        <taxon>Methanobacteriati</taxon>
        <taxon>Methanobacteriota</taxon>
        <taxon>Stenosarchaea group</taxon>
        <taxon>Methanomicrobia</taxon>
        <taxon>Methanomicrobiales</taxon>
        <taxon>Methanomicrobiaceae</taxon>
        <taxon>Methanoculleus</taxon>
    </lineage>
</organism>
<evidence type="ECO:0000313" key="3">
    <source>
        <dbReference type="Proteomes" id="UP000069850"/>
    </source>
</evidence>
<accession>A0A0X3BHE3</accession>
<sequence length="282" mass="30377">MMNEQRKKIRKAILIGLAAVCILALMIFLIFLAVGFVEIISPNNSYAIEITGLSSLAVNGTATVMVPIPANVDGVPAMSEEVLTSRYQAFGWRTAIRETPYGKMLAFTTTDGYGPGISVSSGEFEKKEEPRLLVPVLATPENVSVEEFSRSSGGTYTTVVFLDGFIPPPENATPITFNLRYQGGGGMKHLIKENVWTTTVNATVPGTASGSSRSRPNIMSLPGGFIFDGRTHAKELPAGREGRSRRTARIRRLPGSSRFHALCRGPGRYSIAAGRKPIVAGE</sequence>
<name>A0A0X3BHE3_9EURY</name>
<dbReference type="Proteomes" id="UP000069850">
    <property type="component" value="Chromosome 1"/>
</dbReference>
<keyword evidence="1" id="KW-0472">Membrane</keyword>
<evidence type="ECO:0000313" key="2">
    <source>
        <dbReference type="EMBL" id="CVK31299.1"/>
    </source>
</evidence>
<dbReference type="GeneID" id="27136225"/>
<keyword evidence="1" id="KW-1133">Transmembrane helix</keyword>
<evidence type="ECO:0000256" key="1">
    <source>
        <dbReference type="SAM" id="Phobius"/>
    </source>
</evidence>
<reference evidence="2 3" key="1">
    <citation type="submission" date="2016-01" db="EMBL/GenBank/DDBJ databases">
        <authorList>
            <person name="Manzoor S."/>
        </authorList>
    </citation>
    <scope>NUCLEOTIDE SEQUENCE [LARGE SCALE GENOMIC DNA]</scope>
    <source>
        <strain evidence="2">Methanoculleus sp MAB1</strain>
    </source>
</reference>
<feature type="transmembrane region" description="Helical" evidence="1">
    <location>
        <begin position="12"/>
        <end position="37"/>
    </location>
</feature>
<gene>
    <name evidence="2" type="ORF">MMAB1_0082</name>
</gene>
<protein>
    <submittedName>
        <fullName evidence="2">Uncharacterized protein</fullName>
    </submittedName>
</protein>
<proteinExistence type="predicted"/>